<dbReference type="EMBL" id="BKZV01000002">
    <property type="protein sequence ID" value="GER83303.1"/>
    <property type="molecule type" value="Genomic_DNA"/>
</dbReference>
<dbReference type="AlphaFoldDB" id="A0A5J4K6Y0"/>
<evidence type="ECO:0000313" key="3">
    <source>
        <dbReference type="Proteomes" id="UP000334820"/>
    </source>
</evidence>
<comment type="caution">
    <text evidence="2">The sequence shown here is derived from an EMBL/GenBank/DDBJ whole genome shotgun (WGS) entry which is preliminary data.</text>
</comment>
<sequence>MSDSHPPIKEFRLELSALTYTGHDLVRPESIIAQPDGTLWTSDGRGGVMRIAPDGSQQFFSSVAWGANQTAWRWPAMAHSTSPTSAMGVSSVSSPMATARMS</sequence>
<evidence type="ECO:0000313" key="2">
    <source>
        <dbReference type="EMBL" id="GER83303.1"/>
    </source>
</evidence>
<protein>
    <recommendedName>
        <fullName evidence="4">SMP-30/Gluconolactonase/LRE-like region domain-containing protein</fullName>
    </recommendedName>
</protein>
<reference evidence="2 3" key="1">
    <citation type="journal article" date="2019" name="Int. J. Syst. Evol. Microbiol.">
        <title>Thermogemmatispora aurantia sp. nov. and Thermogemmatispora argillosa sp. nov., within the class Ktedonobacteria, and emended description of the genus Thermogemmatispora.</title>
        <authorList>
            <person name="Zheng Y."/>
            <person name="Wang C.M."/>
            <person name="Sakai Y."/>
            <person name="Abe K."/>
            <person name="Yokota A."/>
            <person name="Yabe S."/>
        </authorList>
    </citation>
    <scope>NUCLEOTIDE SEQUENCE [LARGE SCALE GENOMIC DNA]</scope>
    <source>
        <strain evidence="2 3">A1-2</strain>
    </source>
</reference>
<evidence type="ECO:0008006" key="4">
    <source>
        <dbReference type="Google" id="ProtNLM"/>
    </source>
</evidence>
<dbReference type="Proteomes" id="UP000334820">
    <property type="component" value="Unassembled WGS sequence"/>
</dbReference>
<name>A0A5J4K6Y0_9CHLR</name>
<organism evidence="2 3">
    <name type="scientific">Thermogemmatispora aurantia</name>
    <dbReference type="NCBI Taxonomy" id="2045279"/>
    <lineage>
        <taxon>Bacteria</taxon>
        <taxon>Bacillati</taxon>
        <taxon>Chloroflexota</taxon>
        <taxon>Ktedonobacteria</taxon>
        <taxon>Thermogemmatisporales</taxon>
        <taxon>Thermogemmatisporaceae</taxon>
        <taxon>Thermogemmatispora</taxon>
    </lineage>
</organism>
<dbReference type="RefSeq" id="WP_228026375.1">
    <property type="nucleotide sequence ID" value="NZ_BKZV01000002.1"/>
</dbReference>
<feature type="region of interest" description="Disordered" evidence="1">
    <location>
        <begin position="80"/>
        <end position="102"/>
    </location>
</feature>
<dbReference type="SUPFAM" id="SSF63829">
    <property type="entry name" value="Calcium-dependent phosphotriesterase"/>
    <property type="match status" value="1"/>
</dbReference>
<evidence type="ECO:0000256" key="1">
    <source>
        <dbReference type="SAM" id="MobiDB-lite"/>
    </source>
</evidence>
<accession>A0A5J4K6Y0</accession>
<keyword evidence="3" id="KW-1185">Reference proteome</keyword>
<gene>
    <name evidence="2" type="ORF">KTAU_19400</name>
</gene>
<proteinExistence type="predicted"/>